<keyword evidence="2 14" id="KW-0004">4Fe-4S</keyword>
<dbReference type="GO" id="GO:0035597">
    <property type="term" value="F:tRNA-2-methylthio-N(6)-dimethylallyladenosine(37) synthase activity"/>
    <property type="evidence" value="ECO:0007669"/>
    <property type="project" value="UniProtKB-EC"/>
</dbReference>
<feature type="binding site" evidence="14">
    <location>
        <position position="56"/>
    </location>
    <ligand>
        <name>[4Fe-4S] cluster</name>
        <dbReference type="ChEBI" id="CHEBI:49883"/>
        <label>1</label>
    </ligand>
</feature>
<comment type="catalytic activity">
    <reaction evidence="10 14">
        <text>N(6)-dimethylallyladenosine(37) in tRNA + (sulfur carrier)-SH + AH2 + 2 S-adenosyl-L-methionine = 2-methylsulfanyl-N(6)-dimethylallyladenosine(37) in tRNA + (sulfur carrier)-H + 5'-deoxyadenosine + L-methionine + A + S-adenosyl-L-homocysteine + 2 H(+)</text>
        <dbReference type="Rhea" id="RHEA:37067"/>
        <dbReference type="Rhea" id="RHEA-COMP:10375"/>
        <dbReference type="Rhea" id="RHEA-COMP:10376"/>
        <dbReference type="Rhea" id="RHEA-COMP:14737"/>
        <dbReference type="Rhea" id="RHEA-COMP:14739"/>
        <dbReference type="ChEBI" id="CHEBI:13193"/>
        <dbReference type="ChEBI" id="CHEBI:15378"/>
        <dbReference type="ChEBI" id="CHEBI:17319"/>
        <dbReference type="ChEBI" id="CHEBI:17499"/>
        <dbReference type="ChEBI" id="CHEBI:29917"/>
        <dbReference type="ChEBI" id="CHEBI:57844"/>
        <dbReference type="ChEBI" id="CHEBI:57856"/>
        <dbReference type="ChEBI" id="CHEBI:59789"/>
        <dbReference type="ChEBI" id="CHEBI:64428"/>
        <dbReference type="ChEBI" id="CHEBI:74415"/>
        <dbReference type="ChEBI" id="CHEBI:74417"/>
        <dbReference type="EC" id="2.8.4.3"/>
    </reaction>
</comment>
<comment type="cofactor">
    <cofactor evidence="14">
        <name>[4Fe-4S] cluster</name>
        <dbReference type="ChEBI" id="CHEBI:49883"/>
    </cofactor>
    <text evidence="14">Binds 2 [4Fe-4S] clusters. One cluster is coordinated with 3 cysteines and an exchangeable S-adenosyl-L-methionine.</text>
</comment>
<feature type="binding site" evidence="14">
    <location>
        <position position="168"/>
    </location>
    <ligand>
        <name>[4Fe-4S] cluster</name>
        <dbReference type="ChEBI" id="CHEBI:49883"/>
        <label>2</label>
        <note>4Fe-4S-S-AdoMet</note>
    </ligand>
</feature>
<dbReference type="InterPro" id="IPR006463">
    <property type="entry name" value="MiaB_methiolase"/>
</dbReference>
<dbReference type="RefSeq" id="WP_173163728.1">
    <property type="nucleotide sequence ID" value="NZ_CP053716.1"/>
</dbReference>
<dbReference type="InterPro" id="IPR007197">
    <property type="entry name" value="rSAM"/>
</dbReference>
<sequence length="460" mass="50715">MISSQTPFMDLRFHVQTYGCQMNKHDSERVFGMLESLGAEAVDSIEAADVVVFMTCCVREAADTRLFGQVASMKNLPLREGSPLSERLVAVGGCIGQRDGERLFESLPNLSVVFGTQNLASLPTLLQSAYSGAGKSAEVLERSTAFSSDLPTNREQPWAAWLPITVGCDNFCTYCIVPHVRGRERSRELDDIVAEARGYVEAGVKEITLLGQNVNSYGRDLYGEPRFAEVLEAVAATGIRRLRFATSHPKDLTDEVIAKFGTLPCLMPYLHLPAQAGSDDVLKRMNRKYTARHYLQLIEKVRAVRPDIALSTDIIVGFPGETADDFEATFNLVKSVGYSQVFTFIYSKREGTPAAKWDDDTPREVVQQRFDRLVEVVQESAYRNNQTDLGTEVEVLVEGTSKRDAGVLVGKSPKNQTVHAPLPAGFTIDQLAGGFVTVRVEEARTWYLRGTVVGIEEASA</sequence>
<comment type="subcellular location">
    <subcellularLocation>
        <location evidence="14">Cytoplasm</location>
    </subcellularLocation>
</comment>
<dbReference type="SFLD" id="SFLDS00029">
    <property type="entry name" value="Radical_SAM"/>
    <property type="match status" value="1"/>
</dbReference>
<evidence type="ECO:0000256" key="8">
    <source>
        <dbReference type="ARBA" id="ARBA00023014"/>
    </source>
</evidence>
<dbReference type="FunFam" id="3.80.30.20:FF:000001">
    <property type="entry name" value="tRNA-2-methylthio-N(6)-dimethylallyladenosine synthase 2"/>
    <property type="match status" value="1"/>
</dbReference>
<dbReference type="PROSITE" id="PS51918">
    <property type="entry name" value="RADICAL_SAM"/>
    <property type="match status" value="1"/>
</dbReference>
<evidence type="ECO:0000259" key="15">
    <source>
        <dbReference type="PROSITE" id="PS50926"/>
    </source>
</evidence>
<feature type="domain" description="TRAM" evidence="15">
    <location>
        <begin position="386"/>
        <end position="454"/>
    </location>
</feature>
<evidence type="ECO:0000256" key="3">
    <source>
        <dbReference type="ARBA" id="ARBA00022679"/>
    </source>
</evidence>
<keyword evidence="7 14" id="KW-0408">Iron</keyword>
<protein>
    <recommendedName>
        <fullName evidence="11 14">tRNA-2-methylthio-N(6)-dimethylallyladenosine synthase</fullName>
        <ecNumber evidence="9 14">2.8.4.3</ecNumber>
    </recommendedName>
    <alternativeName>
        <fullName evidence="13 14">(Dimethylallyl)adenosine tRNA methylthiotransferase MiaB</fullName>
    </alternativeName>
    <alternativeName>
        <fullName evidence="12 14">tRNA-i(6)A37 methylthiotransferase</fullName>
    </alternativeName>
</protein>
<keyword evidence="3 14" id="KW-0808">Transferase</keyword>
<keyword evidence="4 14" id="KW-0949">S-adenosyl-L-methionine</keyword>
<evidence type="ECO:0000256" key="1">
    <source>
        <dbReference type="ARBA" id="ARBA00003234"/>
    </source>
</evidence>
<evidence type="ECO:0000256" key="6">
    <source>
        <dbReference type="ARBA" id="ARBA00022723"/>
    </source>
</evidence>
<comment type="similarity">
    <text evidence="14">Belongs to the methylthiotransferase family. MiaB subfamily.</text>
</comment>
<keyword evidence="6 14" id="KW-0479">Metal-binding</keyword>
<name>A0A6M8IWB2_9ACTN</name>
<evidence type="ECO:0000259" key="16">
    <source>
        <dbReference type="PROSITE" id="PS51449"/>
    </source>
</evidence>
<dbReference type="InterPro" id="IPR020612">
    <property type="entry name" value="Methylthiotransferase_CS"/>
</dbReference>
<dbReference type="AlphaFoldDB" id="A0A6M8IWB2"/>
<organism evidence="18 19">
    <name type="scientific">Berryella wangjianweii</name>
    <dbReference type="NCBI Taxonomy" id="2734634"/>
    <lineage>
        <taxon>Bacteria</taxon>
        <taxon>Bacillati</taxon>
        <taxon>Actinomycetota</taxon>
        <taxon>Coriobacteriia</taxon>
        <taxon>Eggerthellales</taxon>
        <taxon>Eggerthellaceae</taxon>
        <taxon>Berryella</taxon>
    </lineage>
</organism>
<feature type="domain" description="MTTase N-terminal" evidence="16">
    <location>
        <begin position="11"/>
        <end position="131"/>
    </location>
</feature>
<evidence type="ECO:0000256" key="9">
    <source>
        <dbReference type="ARBA" id="ARBA00033765"/>
    </source>
</evidence>
<reference evidence="19" key="1">
    <citation type="submission" date="2020-05" db="EMBL/GenBank/DDBJ databases">
        <title>Novel species in genus Nocardioides.</title>
        <authorList>
            <person name="Zhang G."/>
        </authorList>
    </citation>
    <scope>NUCLEOTIDE SEQUENCE [LARGE SCALE GENOMIC DNA]</scope>
    <source>
        <strain evidence="19">zg-1050</strain>
    </source>
</reference>
<dbReference type="SFLD" id="SFLDF00273">
    <property type="entry name" value="(dimethylallyl)adenosine_tRNA"/>
    <property type="match status" value="1"/>
</dbReference>
<dbReference type="InterPro" id="IPR023404">
    <property type="entry name" value="rSAM_horseshoe"/>
</dbReference>
<feature type="binding site" evidence="14">
    <location>
        <position position="175"/>
    </location>
    <ligand>
        <name>[4Fe-4S] cluster</name>
        <dbReference type="ChEBI" id="CHEBI:49883"/>
        <label>2</label>
        <note>4Fe-4S-S-AdoMet</note>
    </ligand>
</feature>
<accession>A0A6M8IWB2</accession>
<evidence type="ECO:0000256" key="5">
    <source>
        <dbReference type="ARBA" id="ARBA00022694"/>
    </source>
</evidence>
<evidence type="ECO:0000256" key="10">
    <source>
        <dbReference type="ARBA" id="ARBA00051425"/>
    </source>
</evidence>
<dbReference type="GO" id="GO:0051539">
    <property type="term" value="F:4 iron, 4 sulfur cluster binding"/>
    <property type="evidence" value="ECO:0007669"/>
    <property type="project" value="UniProtKB-UniRule"/>
</dbReference>
<dbReference type="SMART" id="SM00729">
    <property type="entry name" value="Elp3"/>
    <property type="match status" value="1"/>
</dbReference>
<evidence type="ECO:0000256" key="12">
    <source>
        <dbReference type="ARBA" id="ARBA00080698"/>
    </source>
</evidence>
<feature type="domain" description="Radical SAM core" evidence="17">
    <location>
        <begin position="154"/>
        <end position="383"/>
    </location>
</feature>
<dbReference type="InterPro" id="IPR002792">
    <property type="entry name" value="TRAM_dom"/>
</dbReference>
<dbReference type="InterPro" id="IPR013848">
    <property type="entry name" value="Methylthiotransferase_N"/>
</dbReference>
<evidence type="ECO:0000256" key="11">
    <source>
        <dbReference type="ARBA" id="ARBA00068570"/>
    </source>
</evidence>
<dbReference type="InterPro" id="IPR038135">
    <property type="entry name" value="Methylthiotransferase_N_sf"/>
</dbReference>
<dbReference type="Pfam" id="PF04055">
    <property type="entry name" value="Radical_SAM"/>
    <property type="match status" value="1"/>
</dbReference>
<dbReference type="FunFam" id="3.40.50.12160:FF:000003">
    <property type="entry name" value="CDK5 regulatory subunit-associated protein 1"/>
    <property type="match status" value="1"/>
</dbReference>
<dbReference type="InterPro" id="IPR006638">
    <property type="entry name" value="Elp3/MiaA/NifB-like_rSAM"/>
</dbReference>
<dbReference type="InterPro" id="IPR005839">
    <property type="entry name" value="Methylthiotransferase"/>
</dbReference>
<feature type="binding site" evidence="14">
    <location>
        <position position="94"/>
    </location>
    <ligand>
        <name>[4Fe-4S] cluster</name>
        <dbReference type="ChEBI" id="CHEBI:49883"/>
        <label>1</label>
    </ligand>
</feature>
<dbReference type="EC" id="2.8.4.3" evidence="9 14"/>
<dbReference type="Gene3D" id="3.80.30.20">
    <property type="entry name" value="tm_1862 like domain"/>
    <property type="match status" value="1"/>
</dbReference>
<evidence type="ECO:0000256" key="7">
    <source>
        <dbReference type="ARBA" id="ARBA00023004"/>
    </source>
</evidence>
<dbReference type="Gene3D" id="3.40.50.12160">
    <property type="entry name" value="Methylthiotransferase, N-terminal domain"/>
    <property type="match status" value="1"/>
</dbReference>
<comment type="function">
    <text evidence="1 14">Catalyzes the methylthiolation of N6-(dimethylallyl)adenosine (i(6)A), leading to the formation of 2-methylthio-N6-(dimethylallyl)adenosine (ms(2)i(6)A) at position 37 in tRNAs that read codons beginning with uridine.</text>
</comment>
<dbReference type="PROSITE" id="PS51449">
    <property type="entry name" value="MTTASE_N"/>
    <property type="match status" value="1"/>
</dbReference>
<dbReference type="CDD" id="cd01335">
    <property type="entry name" value="Radical_SAM"/>
    <property type="match status" value="1"/>
</dbReference>
<evidence type="ECO:0000256" key="2">
    <source>
        <dbReference type="ARBA" id="ARBA00022485"/>
    </source>
</evidence>
<feature type="binding site" evidence="14">
    <location>
        <position position="172"/>
    </location>
    <ligand>
        <name>[4Fe-4S] cluster</name>
        <dbReference type="ChEBI" id="CHEBI:49883"/>
        <label>2</label>
        <note>4Fe-4S-S-AdoMet</note>
    </ligand>
</feature>
<dbReference type="InterPro" id="IPR058240">
    <property type="entry name" value="rSAM_sf"/>
</dbReference>
<keyword evidence="8 14" id="KW-0411">Iron-sulfur</keyword>
<dbReference type="NCBIfam" id="TIGR01574">
    <property type="entry name" value="miaB-methiolase"/>
    <property type="match status" value="1"/>
</dbReference>
<evidence type="ECO:0000313" key="19">
    <source>
        <dbReference type="Proteomes" id="UP000503297"/>
    </source>
</evidence>
<dbReference type="KEGG" id="bwa:HLV38_01670"/>
<dbReference type="SFLD" id="SFLDG01082">
    <property type="entry name" value="B12-binding_domain_containing"/>
    <property type="match status" value="1"/>
</dbReference>
<feature type="binding site" evidence="14">
    <location>
        <position position="20"/>
    </location>
    <ligand>
        <name>[4Fe-4S] cluster</name>
        <dbReference type="ChEBI" id="CHEBI:49883"/>
        <label>1</label>
    </ligand>
</feature>
<comment type="subunit">
    <text evidence="14">Monomer.</text>
</comment>
<dbReference type="GO" id="GO:0005829">
    <property type="term" value="C:cytosol"/>
    <property type="evidence" value="ECO:0007669"/>
    <property type="project" value="TreeGrafter"/>
</dbReference>
<dbReference type="Pfam" id="PF01938">
    <property type="entry name" value="TRAM"/>
    <property type="match status" value="1"/>
</dbReference>
<dbReference type="SFLD" id="SFLDG01061">
    <property type="entry name" value="methylthiotransferase"/>
    <property type="match status" value="1"/>
</dbReference>
<dbReference type="PANTHER" id="PTHR43020:SF2">
    <property type="entry name" value="MITOCHONDRIAL TRNA METHYLTHIOTRANSFERASE CDK5RAP1"/>
    <property type="match status" value="1"/>
</dbReference>
<evidence type="ECO:0000256" key="4">
    <source>
        <dbReference type="ARBA" id="ARBA00022691"/>
    </source>
</evidence>
<evidence type="ECO:0000313" key="18">
    <source>
        <dbReference type="EMBL" id="QKF06975.1"/>
    </source>
</evidence>
<dbReference type="GO" id="GO:0046872">
    <property type="term" value="F:metal ion binding"/>
    <property type="evidence" value="ECO:0007669"/>
    <property type="project" value="UniProtKB-KW"/>
</dbReference>
<evidence type="ECO:0000259" key="17">
    <source>
        <dbReference type="PROSITE" id="PS51918"/>
    </source>
</evidence>
<dbReference type="SUPFAM" id="SSF102114">
    <property type="entry name" value="Radical SAM enzymes"/>
    <property type="match status" value="1"/>
</dbReference>
<dbReference type="EMBL" id="CP053716">
    <property type="protein sequence ID" value="QKF06975.1"/>
    <property type="molecule type" value="Genomic_DNA"/>
</dbReference>
<proteinExistence type="inferred from homology"/>
<keyword evidence="19" id="KW-1185">Reference proteome</keyword>
<dbReference type="Proteomes" id="UP000503297">
    <property type="component" value="Chromosome"/>
</dbReference>
<evidence type="ECO:0000256" key="13">
    <source>
        <dbReference type="ARBA" id="ARBA00081141"/>
    </source>
</evidence>
<dbReference type="PROSITE" id="PS01278">
    <property type="entry name" value="MTTASE_RADICAL"/>
    <property type="match status" value="1"/>
</dbReference>
<dbReference type="PANTHER" id="PTHR43020">
    <property type="entry name" value="CDK5 REGULATORY SUBUNIT-ASSOCIATED PROTEIN 1"/>
    <property type="match status" value="1"/>
</dbReference>
<keyword evidence="14" id="KW-0963">Cytoplasm</keyword>
<dbReference type="NCBIfam" id="TIGR00089">
    <property type="entry name" value="MiaB/RimO family radical SAM methylthiotransferase"/>
    <property type="match status" value="1"/>
</dbReference>
<dbReference type="Pfam" id="PF00919">
    <property type="entry name" value="UPF0004"/>
    <property type="match status" value="1"/>
</dbReference>
<evidence type="ECO:0000256" key="14">
    <source>
        <dbReference type="HAMAP-Rule" id="MF_01864"/>
    </source>
</evidence>
<keyword evidence="5 14" id="KW-0819">tRNA processing</keyword>
<dbReference type="PROSITE" id="PS50926">
    <property type="entry name" value="TRAM"/>
    <property type="match status" value="1"/>
</dbReference>
<dbReference type="HAMAP" id="MF_01864">
    <property type="entry name" value="tRNA_metthiotr_MiaB"/>
    <property type="match status" value="1"/>
</dbReference>
<gene>
    <name evidence="14 18" type="primary">miaB</name>
    <name evidence="18" type="ORF">HLV38_01670</name>
</gene>